<proteinExistence type="predicted"/>
<comment type="caution">
    <text evidence="2">The sequence shown here is derived from an EMBL/GenBank/DDBJ whole genome shotgun (WGS) entry which is preliminary data.</text>
</comment>
<evidence type="ECO:0000259" key="1">
    <source>
        <dbReference type="Pfam" id="PF00535"/>
    </source>
</evidence>
<dbReference type="InterPro" id="IPR029044">
    <property type="entry name" value="Nucleotide-diphossugar_trans"/>
</dbReference>
<dbReference type="SUPFAM" id="SSF53448">
    <property type="entry name" value="Nucleotide-diphospho-sugar transferases"/>
    <property type="match status" value="1"/>
</dbReference>
<dbReference type="CDD" id="cd00761">
    <property type="entry name" value="Glyco_tranf_GTA_type"/>
    <property type="match status" value="1"/>
</dbReference>
<protein>
    <submittedName>
        <fullName evidence="2">Glycosyltransferase</fullName>
    </submittedName>
</protein>
<feature type="domain" description="Glycosyltransferase 2-like" evidence="1">
    <location>
        <begin position="2"/>
        <end position="49"/>
    </location>
</feature>
<evidence type="ECO:0000313" key="3">
    <source>
        <dbReference type="Proteomes" id="UP000664632"/>
    </source>
</evidence>
<dbReference type="EMBL" id="JAFLWD010000006">
    <property type="protein sequence ID" value="MBO0439253.1"/>
    <property type="molecule type" value="Genomic_DNA"/>
</dbReference>
<evidence type="ECO:0000313" key="2">
    <source>
        <dbReference type="EMBL" id="MBO0439253.1"/>
    </source>
</evidence>
<accession>A0ABS3GWK4</accession>
<name>A0ABS3GWK4_9ENTE</name>
<gene>
    <name evidence="2" type="ORF">JZO69_02620</name>
</gene>
<dbReference type="Proteomes" id="UP000664632">
    <property type="component" value="Unassembled WGS sequence"/>
</dbReference>
<dbReference type="Pfam" id="PF00535">
    <property type="entry name" value="Glycos_transf_2"/>
    <property type="match status" value="1"/>
</dbReference>
<reference evidence="2 3" key="1">
    <citation type="submission" date="2021-03" db="EMBL/GenBank/DDBJ databases">
        <title>Enterococcal diversity collection.</title>
        <authorList>
            <person name="Gilmore M.S."/>
            <person name="Schwartzman J."/>
            <person name="Van Tyne D."/>
            <person name="Martin M."/>
            <person name="Earl A.M."/>
            <person name="Manson A.L."/>
            <person name="Straub T."/>
            <person name="Salamzade R."/>
            <person name="Saavedra J."/>
            <person name="Lebreton F."/>
            <person name="Prichula J."/>
            <person name="Schaufler K."/>
            <person name="Gaca A."/>
            <person name="Sgardioli B."/>
            <person name="Wagenaar J."/>
            <person name="Strong T."/>
        </authorList>
    </citation>
    <scope>NUCLEOTIDE SEQUENCE [LARGE SCALE GENOMIC DNA]</scope>
    <source>
        <strain evidence="2 3">DIV0869a</strain>
    </source>
</reference>
<sequence>MIPVFNTELRIEKCLKSIQNQTYTSYEAIIVDEGFEDNSIFICEQYQKRYK</sequence>
<dbReference type="RefSeq" id="WP_207111386.1">
    <property type="nucleotide sequence ID" value="NZ_JAFLWD010000006.1"/>
</dbReference>
<dbReference type="InterPro" id="IPR001173">
    <property type="entry name" value="Glyco_trans_2-like"/>
</dbReference>
<keyword evidence="3" id="KW-1185">Reference proteome</keyword>
<dbReference type="Gene3D" id="3.90.550.10">
    <property type="entry name" value="Spore Coat Polysaccharide Biosynthesis Protein SpsA, Chain A"/>
    <property type="match status" value="1"/>
</dbReference>
<organism evidence="2 3">
    <name type="scientific">Candidatus Enterococcus ikei</name>
    <dbReference type="NCBI Taxonomy" id="2815326"/>
    <lineage>
        <taxon>Bacteria</taxon>
        <taxon>Bacillati</taxon>
        <taxon>Bacillota</taxon>
        <taxon>Bacilli</taxon>
        <taxon>Lactobacillales</taxon>
        <taxon>Enterococcaceae</taxon>
        <taxon>Enterococcus</taxon>
    </lineage>
</organism>